<evidence type="ECO:0000313" key="5">
    <source>
        <dbReference type="EMBL" id="GAA4464423.1"/>
    </source>
</evidence>
<feature type="chain" id="PRO_5047007559" description="EF-hand domain-containing protein" evidence="3">
    <location>
        <begin position="25"/>
        <end position="548"/>
    </location>
</feature>
<reference evidence="6" key="1">
    <citation type="journal article" date="2019" name="Int. J. Syst. Evol. Microbiol.">
        <title>The Global Catalogue of Microorganisms (GCM) 10K type strain sequencing project: providing services to taxonomists for standard genome sequencing and annotation.</title>
        <authorList>
            <consortium name="The Broad Institute Genomics Platform"/>
            <consortium name="The Broad Institute Genome Sequencing Center for Infectious Disease"/>
            <person name="Wu L."/>
            <person name="Ma J."/>
        </authorList>
    </citation>
    <scope>NUCLEOTIDE SEQUENCE [LARGE SCALE GENOMIC DNA]</scope>
    <source>
        <strain evidence="6">JCM 17759</strain>
    </source>
</reference>
<feature type="domain" description="EF-hand" evidence="4">
    <location>
        <begin position="140"/>
        <end position="175"/>
    </location>
</feature>
<sequence length="548" mass="61598">MGGKRLFLIFALACSLLRVPLADCAEHAPIQTKGEVRDVILMLEPGPLHLRLHIALGGQSLPAIREAYVDRLMQTLDQDEDGKLSQEEMTRSPLLRTPQRPLAASFLKSLGTAQTFTRSDIMRTVERVGGETIAYREDTTSVNNDQELFNFLDQDSSGQLDRMELVAAARRVLEKDLDRDEVVSFEELLPEPVVEPSDPIAGLTVVTPRRPSAGISTMIRDTRETRLSLRLLRQYDANRDRKLSQTELAWDDASFRFMDTSGDGLLDEVELGFIHQSPVDLELAIDLEPVDDTIPAVQVIHANGKRIERTMRPDFAKIQFEGAIVSFTRRKIDPIATAVDNAMIEFNNMDIDVNGYLEKEETEQRIRFARGLFQTIDFDGDGRISGEEMEEYVRVRSEPLATSCRVNIFDTGHGFFMALDSSGDGRIGFRERRDSAKTLAMLDRDGQSGVSMEEPVRHFHVEFVRGAYRLFGTNDESADETPAFQQRSESGPTWFRRMDRNGDGDLVWGEFLGPRDVFHQLDADHDGLIDPVEATAAENSQNNETSGP</sequence>
<dbReference type="SMART" id="SM00054">
    <property type="entry name" value="EFh"/>
    <property type="match status" value="3"/>
</dbReference>
<gene>
    <name evidence="5" type="ORF">GCM10023156_50950</name>
</gene>
<dbReference type="SUPFAM" id="SSF47473">
    <property type="entry name" value="EF-hand"/>
    <property type="match status" value="2"/>
</dbReference>
<dbReference type="Gene3D" id="1.10.238.10">
    <property type="entry name" value="EF-hand"/>
    <property type="match status" value="3"/>
</dbReference>
<dbReference type="Proteomes" id="UP001500840">
    <property type="component" value="Unassembled WGS sequence"/>
</dbReference>
<keyword evidence="6" id="KW-1185">Reference proteome</keyword>
<dbReference type="InterPro" id="IPR018247">
    <property type="entry name" value="EF_Hand_1_Ca_BS"/>
</dbReference>
<dbReference type="InterPro" id="IPR002048">
    <property type="entry name" value="EF_hand_dom"/>
</dbReference>
<dbReference type="PANTHER" id="PTHR10827">
    <property type="entry name" value="RETICULOCALBIN"/>
    <property type="match status" value="1"/>
</dbReference>
<dbReference type="PANTHER" id="PTHR10827:SF98">
    <property type="entry name" value="45 KDA CALCIUM-BINDING PROTEIN"/>
    <property type="match status" value="1"/>
</dbReference>
<organism evidence="5 6">
    <name type="scientific">Novipirellula rosea</name>
    <dbReference type="NCBI Taxonomy" id="1031540"/>
    <lineage>
        <taxon>Bacteria</taxon>
        <taxon>Pseudomonadati</taxon>
        <taxon>Planctomycetota</taxon>
        <taxon>Planctomycetia</taxon>
        <taxon>Pirellulales</taxon>
        <taxon>Pirellulaceae</taxon>
        <taxon>Novipirellula</taxon>
    </lineage>
</organism>
<evidence type="ECO:0000256" key="3">
    <source>
        <dbReference type="SAM" id="SignalP"/>
    </source>
</evidence>
<dbReference type="Pfam" id="PF13202">
    <property type="entry name" value="EF-hand_5"/>
    <property type="match status" value="3"/>
</dbReference>
<feature type="domain" description="EF-hand" evidence="4">
    <location>
        <begin position="64"/>
        <end position="99"/>
    </location>
</feature>
<evidence type="ECO:0000259" key="4">
    <source>
        <dbReference type="PROSITE" id="PS50222"/>
    </source>
</evidence>
<dbReference type="InterPro" id="IPR011992">
    <property type="entry name" value="EF-hand-dom_pair"/>
</dbReference>
<dbReference type="EMBL" id="BAABGA010000068">
    <property type="protein sequence ID" value="GAA4464423.1"/>
    <property type="molecule type" value="Genomic_DNA"/>
</dbReference>
<feature type="domain" description="EF-hand" evidence="4">
    <location>
        <begin position="364"/>
        <end position="399"/>
    </location>
</feature>
<keyword evidence="1" id="KW-0479">Metal-binding</keyword>
<protein>
    <recommendedName>
        <fullName evidence="4">EF-hand domain-containing protein</fullName>
    </recommendedName>
</protein>
<evidence type="ECO:0000256" key="2">
    <source>
        <dbReference type="ARBA" id="ARBA00022737"/>
    </source>
</evidence>
<evidence type="ECO:0000313" key="6">
    <source>
        <dbReference type="Proteomes" id="UP001500840"/>
    </source>
</evidence>
<proteinExistence type="predicted"/>
<dbReference type="PROSITE" id="PS50222">
    <property type="entry name" value="EF_HAND_2"/>
    <property type="match status" value="3"/>
</dbReference>
<evidence type="ECO:0000256" key="1">
    <source>
        <dbReference type="ARBA" id="ARBA00022723"/>
    </source>
</evidence>
<name>A0ABP8NE57_9BACT</name>
<keyword evidence="2" id="KW-0677">Repeat</keyword>
<keyword evidence="3" id="KW-0732">Signal</keyword>
<accession>A0ABP8NE57</accession>
<dbReference type="Pfam" id="PF13833">
    <property type="entry name" value="EF-hand_8"/>
    <property type="match status" value="1"/>
</dbReference>
<dbReference type="PROSITE" id="PS00018">
    <property type="entry name" value="EF_HAND_1"/>
    <property type="match status" value="4"/>
</dbReference>
<feature type="signal peptide" evidence="3">
    <location>
        <begin position="1"/>
        <end position="24"/>
    </location>
</feature>
<comment type="caution">
    <text evidence="5">The sequence shown here is derived from an EMBL/GenBank/DDBJ whole genome shotgun (WGS) entry which is preliminary data.</text>
</comment>